<feature type="compositionally biased region" description="Low complexity" evidence="1">
    <location>
        <begin position="19"/>
        <end position="30"/>
    </location>
</feature>
<accession>D8P8R2</accession>
<gene>
    <name evidence="2" type="ORF">NIDE4229</name>
</gene>
<dbReference type="HOGENOM" id="CLU_2300684_0_0_0"/>
<evidence type="ECO:0000313" key="3">
    <source>
        <dbReference type="Proteomes" id="UP000001660"/>
    </source>
</evidence>
<sequence>MVPANLSGNTAPINPLKTSSKVSRASSVPSHLGHKPNLHACQGSIAIRMELAGLMSTEIIAHDSAMEDRLEEFLGAASPLLKQLQETLIAFGKEDIGVTH</sequence>
<dbReference type="AlphaFoldDB" id="D8P8R2"/>
<protein>
    <submittedName>
        <fullName evidence="2">Uncharacterized protein</fullName>
    </submittedName>
</protein>
<name>D8P8R2_9BACT</name>
<proteinExistence type="predicted"/>
<evidence type="ECO:0000313" key="2">
    <source>
        <dbReference type="EMBL" id="CBK43894.1"/>
    </source>
</evidence>
<dbReference type="STRING" id="330214.NIDE4229"/>
<dbReference type="Proteomes" id="UP000001660">
    <property type="component" value="Chromosome"/>
</dbReference>
<keyword evidence="3" id="KW-1185">Reference proteome</keyword>
<dbReference type="EMBL" id="FP929003">
    <property type="protein sequence ID" value="CBK43894.1"/>
    <property type="molecule type" value="Genomic_DNA"/>
</dbReference>
<evidence type="ECO:0000256" key="1">
    <source>
        <dbReference type="SAM" id="MobiDB-lite"/>
    </source>
</evidence>
<feature type="compositionally biased region" description="Polar residues" evidence="1">
    <location>
        <begin position="1"/>
        <end position="18"/>
    </location>
</feature>
<organism evidence="2 3">
    <name type="scientific">Nitrospira defluvii</name>
    <dbReference type="NCBI Taxonomy" id="330214"/>
    <lineage>
        <taxon>Bacteria</taxon>
        <taxon>Pseudomonadati</taxon>
        <taxon>Nitrospirota</taxon>
        <taxon>Nitrospiria</taxon>
        <taxon>Nitrospirales</taxon>
        <taxon>Nitrospiraceae</taxon>
        <taxon>Nitrospira</taxon>
    </lineage>
</organism>
<feature type="region of interest" description="Disordered" evidence="1">
    <location>
        <begin position="1"/>
        <end position="34"/>
    </location>
</feature>
<dbReference type="KEGG" id="nde:NIDE4229"/>
<reference evidence="2 3" key="1">
    <citation type="journal article" date="2010" name="Proc. Natl. Acad. Sci. U.S.A.">
        <title>A Nitrospira metagenome illuminates the physiology and evolution of globally important nitrite-oxidizing bacteria.</title>
        <authorList>
            <person name="Lucker S."/>
            <person name="Wagner M."/>
            <person name="Maixner F."/>
            <person name="Pelletier E."/>
            <person name="Koch H."/>
            <person name="Vacherie B."/>
            <person name="Rattei T."/>
            <person name="Sinninghe Damste J."/>
            <person name="Spieck E."/>
            <person name="Le Paslier D."/>
            <person name="Daims H."/>
        </authorList>
    </citation>
    <scope>NUCLEOTIDE SEQUENCE [LARGE SCALE GENOMIC DNA]</scope>
</reference>